<evidence type="ECO:0000256" key="5">
    <source>
        <dbReference type="SAM" id="MobiDB-lite"/>
    </source>
</evidence>
<organism evidence="7 8">
    <name type="scientific">Nocardioides currus</name>
    <dbReference type="NCBI Taxonomy" id="2133958"/>
    <lineage>
        <taxon>Bacteria</taxon>
        <taxon>Bacillati</taxon>
        <taxon>Actinomycetota</taxon>
        <taxon>Actinomycetes</taxon>
        <taxon>Propionibacteriales</taxon>
        <taxon>Nocardioidaceae</taxon>
        <taxon>Nocardioides</taxon>
    </lineage>
</organism>
<dbReference type="InterPro" id="IPR006963">
    <property type="entry name" value="Mopterin_OxRdtase_4Fe-4S_dom"/>
</dbReference>
<dbReference type="AlphaFoldDB" id="A0A2R7YW89"/>
<keyword evidence="2" id="KW-0479">Metal-binding</keyword>
<dbReference type="SMART" id="SM00926">
    <property type="entry name" value="Molybdop_Fe4S4"/>
    <property type="match status" value="1"/>
</dbReference>
<dbReference type="GO" id="GO:0016491">
    <property type="term" value="F:oxidoreductase activity"/>
    <property type="evidence" value="ECO:0007669"/>
    <property type="project" value="InterPro"/>
</dbReference>
<dbReference type="InterPro" id="IPR009010">
    <property type="entry name" value="Asp_de-COase-like_dom_sf"/>
</dbReference>
<reference evidence="7 8" key="1">
    <citation type="submission" date="2018-03" db="EMBL/GenBank/DDBJ databases">
        <authorList>
            <person name="Keele B.F."/>
        </authorList>
    </citation>
    <scope>NUCLEOTIDE SEQUENCE [LARGE SCALE GENOMIC DNA]</scope>
    <source>
        <strain evidence="7 8">IB-3</strain>
    </source>
</reference>
<dbReference type="OrthoDB" id="7376058at2"/>
<feature type="region of interest" description="Disordered" evidence="5">
    <location>
        <begin position="7"/>
        <end position="32"/>
    </location>
</feature>
<dbReference type="GO" id="GO:0051536">
    <property type="term" value="F:iron-sulfur cluster binding"/>
    <property type="evidence" value="ECO:0007669"/>
    <property type="project" value="UniProtKB-KW"/>
</dbReference>
<comment type="similarity">
    <text evidence="1">Belongs to the prokaryotic molybdopterin-containing oxidoreductase family.</text>
</comment>
<dbReference type="Gene3D" id="2.40.40.20">
    <property type="match status" value="1"/>
</dbReference>
<feature type="domain" description="4Fe-4S Mo/W bis-MGD-type" evidence="6">
    <location>
        <begin position="58"/>
        <end position="114"/>
    </location>
</feature>
<dbReference type="Gene3D" id="2.20.25.90">
    <property type="entry name" value="ADC-like domains"/>
    <property type="match status" value="1"/>
</dbReference>
<sequence length="758" mass="82063">MCCLRVHRGGRAARPDRTFHHHRPPSPPPQGWRRVARPLPAARWACEDPRVAAPSPNSQTKIGVCNLCEAICGLVLTIEDGAVTGVRGNPDDPLSRGHICPKGVAIADIHADPDRLRRPVRRDRATGEFHEIAWREAIDVVSTNLAATINAHGRDAIGIYLGNPNVHSLGSMTHGIGLVKALRTKNTFSATSVDQLPHQLMAHLMFGHQLLLPIPDIDRTSYFLVFGANPMASNGSLMTVPDFPARLRELKRRGGRMVVFDPRRTETAKVATEHHFVRPGTDAWVLLAMLNVLFADGLAMAPAYADGLADVEAAVAHFTPALAERMSGVPATEIERIALELATAEGGVAYGRVGVSTHEFGTVCQWAVNLLNILTGNLDRVGGAMFTSPAIDVVGTGLVGRGHHDAWRSRVRDLPETAGELPVSALREEITTPGPGQVRAMLTLSGNPVLSTPDGARLDEALAGLDFMAAVDIYVNETTRHADVILPPAGALERDHYDLIFQTLAVRNTARFTPAVFDKGEDTRHDWQIYRDVALATIAKLDRKPPLKARAVLRARMTLSPTRLVGLLLARARNGVTLRKLRANPSGLDLGPLQPDLLPDRLRTRDHRLALAPPLVLTDLARLGAVEPPAEGELLLIGRRHKQDCNSWMHNTERLTRGKARHHLLMHPDDLAQRSLSDGELVTVTSRVGTVQVEVASTDDMMPGVVSLPHGYGHARNPGMTHAAEVPGVSINDLTDPERLDVSGNAALSGVPVTVTAH</sequence>
<proteinExistence type="inferred from homology"/>
<protein>
    <submittedName>
        <fullName evidence="7">Dehydrogenase</fullName>
    </submittedName>
</protein>
<evidence type="ECO:0000313" key="7">
    <source>
        <dbReference type="EMBL" id="PUA80670.1"/>
    </source>
</evidence>
<dbReference type="GO" id="GO:0043546">
    <property type="term" value="F:molybdopterin cofactor binding"/>
    <property type="evidence" value="ECO:0007669"/>
    <property type="project" value="InterPro"/>
</dbReference>
<dbReference type="SUPFAM" id="SSF53706">
    <property type="entry name" value="Formate dehydrogenase/DMSO reductase, domains 1-3"/>
    <property type="match status" value="1"/>
</dbReference>
<dbReference type="Proteomes" id="UP000244867">
    <property type="component" value="Unassembled WGS sequence"/>
</dbReference>
<dbReference type="PROSITE" id="PS51669">
    <property type="entry name" value="4FE4S_MOW_BIS_MGD"/>
    <property type="match status" value="1"/>
</dbReference>
<dbReference type="GO" id="GO:0046872">
    <property type="term" value="F:metal ion binding"/>
    <property type="evidence" value="ECO:0007669"/>
    <property type="project" value="UniProtKB-KW"/>
</dbReference>
<dbReference type="PANTHER" id="PTHR43742:SF6">
    <property type="entry name" value="OXIDOREDUCTASE YYAE-RELATED"/>
    <property type="match status" value="1"/>
</dbReference>
<evidence type="ECO:0000256" key="3">
    <source>
        <dbReference type="ARBA" id="ARBA00023004"/>
    </source>
</evidence>
<evidence type="ECO:0000256" key="4">
    <source>
        <dbReference type="ARBA" id="ARBA00023014"/>
    </source>
</evidence>
<evidence type="ECO:0000256" key="1">
    <source>
        <dbReference type="ARBA" id="ARBA00010312"/>
    </source>
</evidence>
<name>A0A2R7YW89_9ACTN</name>
<dbReference type="Pfam" id="PF00384">
    <property type="entry name" value="Molybdopterin"/>
    <property type="match status" value="1"/>
</dbReference>
<dbReference type="InterPro" id="IPR050612">
    <property type="entry name" value="Prok_Mopterin_Oxidored"/>
</dbReference>
<dbReference type="InterPro" id="IPR006657">
    <property type="entry name" value="MoPterin_dinucl-bd_dom"/>
</dbReference>
<evidence type="ECO:0000256" key="2">
    <source>
        <dbReference type="ARBA" id="ARBA00022723"/>
    </source>
</evidence>
<dbReference type="PANTHER" id="PTHR43742">
    <property type="entry name" value="TRIMETHYLAMINE-N-OXIDE REDUCTASE"/>
    <property type="match status" value="1"/>
</dbReference>
<comment type="caution">
    <text evidence="7">The sequence shown here is derived from an EMBL/GenBank/DDBJ whole genome shotgun (WGS) entry which is preliminary data.</text>
</comment>
<evidence type="ECO:0000313" key="8">
    <source>
        <dbReference type="Proteomes" id="UP000244867"/>
    </source>
</evidence>
<dbReference type="EMBL" id="PYXZ01000005">
    <property type="protein sequence ID" value="PUA80670.1"/>
    <property type="molecule type" value="Genomic_DNA"/>
</dbReference>
<dbReference type="Pfam" id="PF01568">
    <property type="entry name" value="Molydop_binding"/>
    <property type="match status" value="1"/>
</dbReference>
<dbReference type="SUPFAM" id="SSF50692">
    <property type="entry name" value="ADC-like"/>
    <property type="match status" value="1"/>
</dbReference>
<keyword evidence="8" id="KW-1185">Reference proteome</keyword>
<dbReference type="Pfam" id="PF04879">
    <property type="entry name" value="Molybdop_Fe4S4"/>
    <property type="match status" value="1"/>
</dbReference>
<dbReference type="InterPro" id="IPR006656">
    <property type="entry name" value="Mopterin_OxRdtase"/>
</dbReference>
<keyword evidence="4" id="KW-0411">Iron-sulfur</keyword>
<keyword evidence="3" id="KW-0408">Iron</keyword>
<gene>
    <name evidence="7" type="ORF">C7S10_13025</name>
</gene>
<dbReference type="Gene3D" id="3.40.50.740">
    <property type="match status" value="1"/>
</dbReference>
<dbReference type="Gene3D" id="3.40.228.10">
    <property type="entry name" value="Dimethylsulfoxide Reductase, domain 2"/>
    <property type="match status" value="1"/>
</dbReference>
<evidence type="ECO:0000259" key="6">
    <source>
        <dbReference type="PROSITE" id="PS51669"/>
    </source>
</evidence>
<accession>A0A2R7YW89</accession>